<feature type="region of interest" description="Disordered" evidence="1">
    <location>
        <begin position="289"/>
        <end position="319"/>
    </location>
</feature>
<dbReference type="EMBL" id="JBBXMP010000743">
    <property type="protein sequence ID" value="KAL0057026.1"/>
    <property type="molecule type" value="Genomic_DNA"/>
</dbReference>
<proteinExistence type="predicted"/>
<name>A0ABR2Z658_9AGAR</name>
<comment type="caution">
    <text evidence="2">The sequence shown here is derived from an EMBL/GenBank/DDBJ whole genome shotgun (WGS) entry which is preliminary data.</text>
</comment>
<dbReference type="Proteomes" id="UP001437256">
    <property type="component" value="Unassembled WGS sequence"/>
</dbReference>
<feature type="compositionally biased region" description="Low complexity" evidence="1">
    <location>
        <begin position="68"/>
        <end position="81"/>
    </location>
</feature>
<sequence length="429" mass="47095">MSSTQPKRKRGQHRDSALDSDTEFQPPTKKPKPKSETINCLLARANQSSFRAAEDESKAGYHPSQATSKKSAAAGSSSCKGKACTVPETFAFGRVFIFPDGWKRKKVKGELEFVFKSSSSGSKPTPSPADFGKAQQRHLAAVCDMKDGPWNLPLDLEADDVLDFLSPFLPNLIQYLRSLKDVLNKNFVPGESPEHQQYLPQLIPLVSAGRRGLEISAGALEYPTPTFAEYLCRLCPDRSKGKDSAINHTLYFVTRSTISQDVLQSWGKPSKRPLPASQSHTQVIEEEHNSIADFSSSGVERDYSSIDNNGLESDSSSSSSDVLSANIEVVAAKPSRKLRKHKPVTELATYISTDSEDGLGGGSNFHSPDHVHNSPIYNNTDTEQEDIEVSAMFHSMASVSERASLPLVAMNDSTIIYDPYKGYIPDVRF</sequence>
<feature type="region of interest" description="Disordered" evidence="1">
    <location>
        <begin position="1"/>
        <end position="81"/>
    </location>
</feature>
<evidence type="ECO:0000313" key="2">
    <source>
        <dbReference type="EMBL" id="KAL0057026.1"/>
    </source>
</evidence>
<gene>
    <name evidence="2" type="ORF">AAF712_016353</name>
</gene>
<reference evidence="2 3" key="1">
    <citation type="submission" date="2024-05" db="EMBL/GenBank/DDBJ databases">
        <title>A draft genome resource for the thread blight pathogen Marasmius tenuissimus strain MS-2.</title>
        <authorList>
            <person name="Yulfo-Soto G.E."/>
            <person name="Baruah I.K."/>
            <person name="Amoako-Attah I."/>
            <person name="Bukari Y."/>
            <person name="Meinhardt L.W."/>
            <person name="Bailey B.A."/>
            <person name="Cohen S.P."/>
        </authorList>
    </citation>
    <scope>NUCLEOTIDE SEQUENCE [LARGE SCALE GENOMIC DNA]</scope>
    <source>
        <strain evidence="2 3">MS-2</strain>
    </source>
</reference>
<feature type="compositionally biased region" description="Basic residues" evidence="1">
    <location>
        <begin position="1"/>
        <end position="12"/>
    </location>
</feature>
<organism evidence="2 3">
    <name type="scientific">Marasmius tenuissimus</name>
    <dbReference type="NCBI Taxonomy" id="585030"/>
    <lineage>
        <taxon>Eukaryota</taxon>
        <taxon>Fungi</taxon>
        <taxon>Dikarya</taxon>
        <taxon>Basidiomycota</taxon>
        <taxon>Agaricomycotina</taxon>
        <taxon>Agaricomycetes</taxon>
        <taxon>Agaricomycetidae</taxon>
        <taxon>Agaricales</taxon>
        <taxon>Marasmiineae</taxon>
        <taxon>Marasmiaceae</taxon>
        <taxon>Marasmius</taxon>
    </lineage>
</organism>
<evidence type="ECO:0000256" key="1">
    <source>
        <dbReference type="SAM" id="MobiDB-lite"/>
    </source>
</evidence>
<evidence type="ECO:0000313" key="3">
    <source>
        <dbReference type="Proteomes" id="UP001437256"/>
    </source>
</evidence>
<protein>
    <submittedName>
        <fullName evidence="2">Uncharacterized protein</fullName>
    </submittedName>
</protein>
<accession>A0ABR2Z658</accession>
<keyword evidence="3" id="KW-1185">Reference proteome</keyword>